<gene>
    <name evidence="2" type="ORF">Daura_46475</name>
</gene>
<dbReference type="CDD" id="cd04859">
    <property type="entry name" value="Prim_Pol"/>
    <property type="match status" value="1"/>
</dbReference>
<feature type="domain" description="DNA primase/polymerase bifunctional N-terminal" evidence="1">
    <location>
        <begin position="72"/>
        <end position="243"/>
    </location>
</feature>
<dbReference type="OrthoDB" id="3218228at2"/>
<dbReference type="EMBL" id="CP073767">
    <property type="protein sequence ID" value="UWZ53866.1"/>
    <property type="molecule type" value="Genomic_DNA"/>
</dbReference>
<dbReference type="Proteomes" id="UP001058003">
    <property type="component" value="Chromosome"/>
</dbReference>
<keyword evidence="3" id="KW-1185">Reference proteome</keyword>
<dbReference type="KEGG" id="daur:Daura_46475"/>
<dbReference type="Pfam" id="PF09250">
    <property type="entry name" value="Prim-Pol"/>
    <property type="match status" value="1"/>
</dbReference>
<evidence type="ECO:0000313" key="2">
    <source>
        <dbReference type="EMBL" id="UWZ53866.1"/>
    </source>
</evidence>
<dbReference type="SUPFAM" id="SSF56747">
    <property type="entry name" value="Prim-pol domain"/>
    <property type="match status" value="1"/>
</dbReference>
<evidence type="ECO:0000313" key="3">
    <source>
        <dbReference type="Proteomes" id="UP001058003"/>
    </source>
</evidence>
<dbReference type="SMART" id="SM00943">
    <property type="entry name" value="Prim-Pol"/>
    <property type="match status" value="1"/>
</dbReference>
<name>A0A9Q9IDR5_9ACTN</name>
<proteinExistence type="predicted"/>
<protein>
    <submittedName>
        <fullName evidence="2">Bifunctional DNA primase/polymerase</fullName>
    </submittedName>
</protein>
<evidence type="ECO:0000259" key="1">
    <source>
        <dbReference type="SMART" id="SM00943"/>
    </source>
</evidence>
<accession>A0A9Q9IDR5</accession>
<sequence>MTTTAARCGFWIAADQRHCGTTDGTRTYLPGERCPQHTPAALAGRPEPPSASITGETEMELRPASQALLRNAIRYAEHGWPVFLLGRTKRPLANCDACKDAGAEHDPAACDCLTCHGFYAATTDRQRIEAMCEAYPRGMLAIRTGAVADLAVVDIDPRNGGALDPALMPRTACVATGGGGWHLYYRHPGGRLAPEVADHPGVDLKADGGYVVAPPSIHPRTGQPYRWIGSHPVIEMAPALVALCRPRETLTVAAPTSPTTARRAGAISSPDALLASILGAVGRAPKGGHRRALYGAARGVARMVAAGAIDQADAVAALTATGREHGQTDREIREAIKGGFRAERVPVAVERRAA</sequence>
<reference evidence="2" key="1">
    <citation type="submission" date="2021-04" db="EMBL/GenBank/DDBJ databases">
        <title>Dactylosporangium aurantiacum NRRL B-8018 full assembly.</title>
        <authorList>
            <person name="Hartkoorn R.C."/>
            <person name="Beaudoing E."/>
            <person name="Hot D."/>
        </authorList>
    </citation>
    <scope>NUCLEOTIDE SEQUENCE</scope>
    <source>
        <strain evidence="2">NRRL B-8018</strain>
    </source>
</reference>
<dbReference type="AlphaFoldDB" id="A0A9Q9IDR5"/>
<organism evidence="2 3">
    <name type="scientific">Dactylosporangium aurantiacum</name>
    <dbReference type="NCBI Taxonomy" id="35754"/>
    <lineage>
        <taxon>Bacteria</taxon>
        <taxon>Bacillati</taxon>
        <taxon>Actinomycetota</taxon>
        <taxon>Actinomycetes</taxon>
        <taxon>Micromonosporales</taxon>
        <taxon>Micromonosporaceae</taxon>
        <taxon>Dactylosporangium</taxon>
    </lineage>
</organism>
<dbReference type="InterPro" id="IPR015330">
    <property type="entry name" value="DNA_primase/pol_bifunc_N"/>
</dbReference>